<dbReference type="InterPro" id="IPR002477">
    <property type="entry name" value="Peptidoglycan-bd-like"/>
</dbReference>
<dbReference type="InterPro" id="IPR009003">
    <property type="entry name" value="Peptidase_S1_PA"/>
</dbReference>
<proteinExistence type="predicted"/>
<dbReference type="SUPFAM" id="SSF50494">
    <property type="entry name" value="Trypsin-like serine proteases"/>
    <property type="match status" value="1"/>
</dbReference>
<dbReference type="Gene3D" id="2.40.10.120">
    <property type="match status" value="1"/>
</dbReference>
<evidence type="ECO:0000313" key="4">
    <source>
        <dbReference type="Proteomes" id="UP000028680"/>
    </source>
</evidence>
<dbReference type="EMBL" id="CP003984">
    <property type="protein sequence ID" value="AII85799.1"/>
    <property type="molecule type" value="Genomic_DNA"/>
</dbReference>
<accession>A0AAN0RGJ0</accession>
<feature type="compositionally biased region" description="Low complexity" evidence="1">
    <location>
        <begin position="109"/>
        <end position="121"/>
    </location>
</feature>
<dbReference type="SUPFAM" id="SSF47090">
    <property type="entry name" value="PGBD-like"/>
    <property type="match status" value="1"/>
</dbReference>
<dbReference type="Gene3D" id="1.10.101.10">
    <property type="entry name" value="PGBD-like superfamily/PGBD"/>
    <property type="match status" value="1"/>
</dbReference>
<dbReference type="Pfam" id="PF01471">
    <property type="entry name" value="PG_binding_1"/>
    <property type="match status" value="1"/>
</dbReference>
<feature type="domain" description="Peptidoglycan binding-like" evidence="2">
    <location>
        <begin position="157"/>
        <end position="206"/>
    </location>
</feature>
<organism evidence="3 4">
    <name type="scientific">Planktomarina temperata RCA23</name>
    <dbReference type="NCBI Taxonomy" id="666509"/>
    <lineage>
        <taxon>Bacteria</taxon>
        <taxon>Pseudomonadati</taxon>
        <taxon>Pseudomonadota</taxon>
        <taxon>Alphaproteobacteria</taxon>
        <taxon>Rhodobacterales</taxon>
        <taxon>Paracoccaceae</taxon>
        <taxon>Planktomarina</taxon>
    </lineage>
</organism>
<evidence type="ECO:0000256" key="1">
    <source>
        <dbReference type="SAM" id="MobiDB-lite"/>
    </source>
</evidence>
<dbReference type="Pfam" id="PF13365">
    <property type="entry name" value="Trypsin_2"/>
    <property type="match status" value="1"/>
</dbReference>
<protein>
    <recommendedName>
        <fullName evidence="2">Peptidoglycan binding-like domain-containing protein</fullName>
    </recommendedName>
</protein>
<feature type="region of interest" description="Disordered" evidence="1">
    <location>
        <begin position="109"/>
        <end position="147"/>
    </location>
</feature>
<evidence type="ECO:0000313" key="3">
    <source>
        <dbReference type="EMBL" id="AII85799.1"/>
    </source>
</evidence>
<keyword evidence="4" id="KW-1185">Reference proteome</keyword>
<name>A0AAN0RGJ0_9RHOB</name>
<dbReference type="KEGG" id="ptp:RCA23_c02340"/>
<dbReference type="AlphaFoldDB" id="A0AAN0RGJ0"/>
<reference evidence="3 4" key="1">
    <citation type="journal article" date="2014" name="ISME J.">
        <title>Adaptation of an abundant Roseobacter RCA organism to pelagic systems revealed by genomic and transcriptomic analyses.</title>
        <authorList>
            <person name="Voget S."/>
            <person name="Wemheuer B."/>
            <person name="Brinkhoff T."/>
            <person name="Vollmers J."/>
            <person name="Dietrich S."/>
            <person name="Giebel H.A."/>
            <person name="Beardsley C."/>
            <person name="Sardemann C."/>
            <person name="Bakenhus I."/>
            <person name="Billerbeck S."/>
            <person name="Daniel R."/>
            <person name="Simon M."/>
        </authorList>
    </citation>
    <scope>NUCLEOTIDE SEQUENCE [LARGE SCALE GENOMIC DNA]</scope>
    <source>
        <strain evidence="3 4">RCA23</strain>
    </source>
</reference>
<gene>
    <name evidence="3" type="ORF">RCA23_c02340</name>
</gene>
<dbReference type="InterPro" id="IPR036366">
    <property type="entry name" value="PGBDSf"/>
</dbReference>
<evidence type="ECO:0000259" key="2">
    <source>
        <dbReference type="Pfam" id="PF01471"/>
    </source>
</evidence>
<dbReference type="Proteomes" id="UP000028680">
    <property type="component" value="Chromosome"/>
</dbReference>
<dbReference type="InterPro" id="IPR036365">
    <property type="entry name" value="PGBD-like_sf"/>
</dbReference>
<sequence length="576" mass="61220">MALMLTWAQAALAQSTLPRQVWIQIETRLNLEASLDSIEIYARDLDNVNGFEINGGWFGVAIGPYDPEQADAALQKFRAEGVIPRTSFTTTGASFGARFYPPAVAAQPAADTDRAANTAPQTAPPTEEPAAEQPISPAEQLKQAKASESAMTEAEKKYLQRALAWAGFYESAIDGLYGSGTRAAMKSWQYANGYNATGVLTAAQRAELIADYQFLLAGLGFEDVVDAQAGITLRLPSALLAPASYDPPFATYAAKDTGLAQVILISQRGDRDRLAALYEVMQTLSILPETGPRNLAKSSFTIEAYDDRLHTTGFATLQGGDIKGLIFVWPRGDTARRARVEEEIFTSFTSLSGTLGEAPILSAGLTPQESLGGLTIRQPSFSQSGVFISREGHVLTAAQDFSECGKLQLQDGLPLSIAAQNAELAVLVPAQDAAAPSIGQFETRSPYAPQYVALGGYSYGGKLGAPSITMGQLQALTDLTGRAGVSRLEIDSLPGDIGGPIYDHYGSVIGILLPPPPQGSRQLPANVQFMANWPLISETLIAANAAASTETETVKLEPVDLANLAQETVALISCWP</sequence>